<comment type="caution">
    <text evidence="1">The sequence shown here is derived from an EMBL/GenBank/DDBJ whole genome shotgun (WGS) entry which is preliminary data.</text>
</comment>
<dbReference type="Proteomes" id="UP001148838">
    <property type="component" value="Unassembled WGS sequence"/>
</dbReference>
<evidence type="ECO:0000313" key="2">
    <source>
        <dbReference type="Proteomes" id="UP001148838"/>
    </source>
</evidence>
<protein>
    <submittedName>
        <fullName evidence="1">Uncharacterized protein</fullName>
    </submittedName>
</protein>
<reference evidence="1 2" key="1">
    <citation type="journal article" date="2022" name="Allergy">
        <title>Genome assembly and annotation of Periplaneta americana reveal a comprehensive cockroach allergen profile.</title>
        <authorList>
            <person name="Wang L."/>
            <person name="Xiong Q."/>
            <person name="Saelim N."/>
            <person name="Wang L."/>
            <person name="Nong W."/>
            <person name="Wan A.T."/>
            <person name="Shi M."/>
            <person name="Liu X."/>
            <person name="Cao Q."/>
            <person name="Hui J.H.L."/>
            <person name="Sookrung N."/>
            <person name="Leung T.F."/>
            <person name="Tungtrongchitr A."/>
            <person name="Tsui S.K.W."/>
        </authorList>
    </citation>
    <scope>NUCLEOTIDE SEQUENCE [LARGE SCALE GENOMIC DNA]</scope>
    <source>
        <strain evidence="1">PWHHKU_190912</strain>
    </source>
</reference>
<organism evidence="1 2">
    <name type="scientific">Periplaneta americana</name>
    <name type="common">American cockroach</name>
    <name type="synonym">Blatta americana</name>
    <dbReference type="NCBI Taxonomy" id="6978"/>
    <lineage>
        <taxon>Eukaryota</taxon>
        <taxon>Metazoa</taxon>
        <taxon>Ecdysozoa</taxon>
        <taxon>Arthropoda</taxon>
        <taxon>Hexapoda</taxon>
        <taxon>Insecta</taxon>
        <taxon>Pterygota</taxon>
        <taxon>Neoptera</taxon>
        <taxon>Polyneoptera</taxon>
        <taxon>Dictyoptera</taxon>
        <taxon>Blattodea</taxon>
        <taxon>Blattoidea</taxon>
        <taxon>Blattidae</taxon>
        <taxon>Blattinae</taxon>
        <taxon>Periplaneta</taxon>
    </lineage>
</organism>
<dbReference type="EMBL" id="JAJSOF020000017">
    <property type="protein sequence ID" value="KAJ4439849.1"/>
    <property type="molecule type" value="Genomic_DNA"/>
</dbReference>
<evidence type="ECO:0000313" key="1">
    <source>
        <dbReference type="EMBL" id="KAJ4439849.1"/>
    </source>
</evidence>
<sequence>MEKSKDNMKDLVEAFTSAGIPLNVFRNQRFRQWIATATCMQPAPSETTLRRYLAKCVEDDFQETSKYKGNSVYPEVDETTDIKNRKVVNVLVAPLGVVNEKPRLVKTKIVEHSNADVIVNLILDTLDLMVFTEAVLLF</sequence>
<proteinExistence type="predicted"/>
<accession>A0ABQ8T1A0</accession>
<gene>
    <name evidence="1" type="ORF">ANN_07977</name>
</gene>
<name>A0ABQ8T1A0_PERAM</name>
<keyword evidence="2" id="KW-1185">Reference proteome</keyword>